<name>A0A0W8E7S6_9ZZZZ</name>
<dbReference type="Pfam" id="PF17805">
    <property type="entry name" value="AsnC_trans_reg2"/>
    <property type="match status" value="1"/>
</dbReference>
<dbReference type="InterPro" id="IPR050684">
    <property type="entry name" value="HTH-Siroheme_Decarb"/>
</dbReference>
<comment type="caution">
    <text evidence="8">The sequence shown here is derived from an EMBL/GenBank/DDBJ whole genome shotgun (WGS) entry which is preliminary data.</text>
</comment>
<dbReference type="InterPro" id="IPR019888">
    <property type="entry name" value="Tscrpt_reg_AsnC-like"/>
</dbReference>
<dbReference type="InterPro" id="IPR053953">
    <property type="entry name" value="NirdL-like_HTH"/>
</dbReference>
<evidence type="ECO:0000259" key="6">
    <source>
        <dbReference type="Pfam" id="PF17805"/>
    </source>
</evidence>
<dbReference type="EMBL" id="LNQE01001842">
    <property type="protein sequence ID" value="KUG04693.1"/>
    <property type="molecule type" value="Genomic_DNA"/>
</dbReference>
<dbReference type="AlphaFoldDB" id="A0A0W8E7S6"/>
<sequence>MNKLDDLDRKLLDIMQNQFPIAVDPFQVIADKLDISFSDAVQRIESLKEKGIIRRIGAIIDASRVGYKSTLCACKMPDHIIGEFAAAVKSIPYITHNYVRDHEFNIWFTITTPTVEERGIIIKELEEAFHIIISCMPAEKVYKIRVSLGME</sequence>
<dbReference type="Gene3D" id="1.10.10.10">
    <property type="entry name" value="Winged helix-like DNA-binding domain superfamily/Winged helix DNA-binding domain"/>
    <property type="match status" value="1"/>
</dbReference>
<organism evidence="8">
    <name type="scientific">hydrocarbon metagenome</name>
    <dbReference type="NCBI Taxonomy" id="938273"/>
    <lineage>
        <taxon>unclassified sequences</taxon>
        <taxon>metagenomes</taxon>
        <taxon>ecological metagenomes</taxon>
    </lineage>
</organism>
<dbReference type="PANTHER" id="PTHR43413">
    <property type="entry name" value="TRANSCRIPTIONAL REGULATOR, ASNC FAMILY"/>
    <property type="match status" value="1"/>
</dbReference>
<dbReference type="SUPFAM" id="SSF46785">
    <property type="entry name" value="Winged helix' DNA-binding domain"/>
    <property type="match status" value="1"/>
</dbReference>
<evidence type="ECO:0000256" key="3">
    <source>
        <dbReference type="ARBA" id="ARBA00023457"/>
    </source>
</evidence>
<dbReference type="GO" id="GO:0016829">
    <property type="term" value="F:lyase activity"/>
    <property type="evidence" value="ECO:0007669"/>
    <property type="project" value="UniProtKB-KW"/>
</dbReference>
<proteinExistence type="inferred from homology"/>
<evidence type="ECO:0000256" key="1">
    <source>
        <dbReference type="ARBA" id="ARBA00023239"/>
    </source>
</evidence>
<keyword evidence="1" id="KW-0456">Lyase</keyword>
<evidence type="ECO:0000256" key="2">
    <source>
        <dbReference type="ARBA" id="ARBA00023444"/>
    </source>
</evidence>
<feature type="domain" description="Siroheme decarboxylase AsnC-like ligand binding" evidence="6">
    <location>
        <begin position="64"/>
        <end position="143"/>
    </location>
</feature>
<dbReference type="InterPro" id="IPR036390">
    <property type="entry name" value="WH_DNA-bd_sf"/>
</dbReference>
<evidence type="ECO:0000256" key="4">
    <source>
        <dbReference type="ARBA" id="ARBA00023471"/>
    </source>
</evidence>
<protein>
    <recommendedName>
        <fullName evidence="4">siroheme decarboxylase</fullName>
        <ecNumber evidence="4">4.1.1.111</ecNumber>
    </recommendedName>
</protein>
<evidence type="ECO:0000256" key="5">
    <source>
        <dbReference type="ARBA" id="ARBA00048470"/>
    </source>
</evidence>
<comment type="catalytic activity">
    <reaction evidence="5">
        <text>siroheme + 2 H(+) = 12,18-didecarboxysiroheme + 2 CO2</text>
        <dbReference type="Rhea" id="RHEA:19093"/>
        <dbReference type="ChEBI" id="CHEBI:15378"/>
        <dbReference type="ChEBI" id="CHEBI:16526"/>
        <dbReference type="ChEBI" id="CHEBI:60052"/>
        <dbReference type="ChEBI" id="CHEBI:140497"/>
        <dbReference type="EC" id="4.1.1.111"/>
    </reaction>
</comment>
<dbReference type="InterPro" id="IPR036388">
    <property type="entry name" value="WH-like_DNA-bd_sf"/>
</dbReference>
<dbReference type="Pfam" id="PF22451">
    <property type="entry name" value="NirdL-like_HTH"/>
    <property type="match status" value="1"/>
</dbReference>
<feature type="domain" description="Siroheme decarboxylase NirL-like HTH" evidence="7">
    <location>
        <begin position="8"/>
        <end position="54"/>
    </location>
</feature>
<reference evidence="8" key="1">
    <citation type="journal article" date="2015" name="Proc. Natl. Acad. Sci. U.S.A.">
        <title>Networks of energetic and metabolic interactions define dynamics in microbial communities.</title>
        <authorList>
            <person name="Embree M."/>
            <person name="Liu J.K."/>
            <person name="Al-Bassam M.M."/>
            <person name="Zengler K."/>
        </authorList>
    </citation>
    <scope>NUCLEOTIDE SEQUENCE</scope>
</reference>
<dbReference type="EC" id="4.1.1.111" evidence="4"/>
<dbReference type="SMART" id="SM00344">
    <property type="entry name" value="HTH_ASNC"/>
    <property type="match status" value="1"/>
</dbReference>
<comment type="pathway">
    <text evidence="2">Porphyrin-containing compound metabolism.</text>
</comment>
<gene>
    <name evidence="8" type="ORF">ASZ90_017832</name>
</gene>
<comment type="similarity">
    <text evidence="3">Belongs to the Ahb/Nir family.</text>
</comment>
<dbReference type="InterPro" id="IPR040523">
    <property type="entry name" value="AsnC_trans_reg2"/>
</dbReference>
<evidence type="ECO:0000313" key="8">
    <source>
        <dbReference type="EMBL" id="KUG04693.1"/>
    </source>
</evidence>
<dbReference type="PANTHER" id="PTHR43413:SF1">
    <property type="entry name" value="SIROHEME DECARBOXYLASE NIRL SUBUNIT"/>
    <property type="match status" value="1"/>
</dbReference>
<dbReference type="Gene3D" id="3.30.70.3460">
    <property type="match status" value="1"/>
</dbReference>
<evidence type="ECO:0000259" key="7">
    <source>
        <dbReference type="Pfam" id="PF22451"/>
    </source>
</evidence>
<accession>A0A0W8E7S6</accession>